<accession>A0ABT5WQ48</accession>
<name>A0ABT5WQ48_9SPHN</name>
<evidence type="ECO:0000313" key="1">
    <source>
        <dbReference type="EMBL" id="MDE8652143.1"/>
    </source>
</evidence>
<organism evidence="1 2">
    <name type="scientific">Novosphingobium album</name>
    <name type="common">ex Liu et al. 2023</name>
    <dbReference type="NCBI Taxonomy" id="3031130"/>
    <lineage>
        <taxon>Bacteria</taxon>
        <taxon>Pseudomonadati</taxon>
        <taxon>Pseudomonadota</taxon>
        <taxon>Alphaproteobacteria</taxon>
        <taxon>Sphingomonadales</taxon>
        <taxon>Sphingomonadaceae</taxon>
        <taxon>Novosphingobium</taxon>
    </lineage>
</organism>
<keyword evidence="2" id="KW-1185">Reference proteome</keyword>
<evidence type="ECO:0000313" key="2">
    <source>
        <dbReference type="Proteomes" id="UP001216253"/>
    </source>
</evidence>
<dbReference type="Proteomes" id="UP001216253">
    <property type="component" value="Unassembled WGS sequence"/>
</dbReference>
<reference evidence="1 2" key="1">
    <citation type="submission" date="2023-03" db="EMBL/GenBank/DDBJ databases">
        <title>NovoSphingobium album sp. nov. isolated from polycyclic aromatic hydrocarbons- and heavy-metal polluted soil.</title>
        <authorList>
            <person name="Liu Z."/>
            <person name="Wang K."/>
        </authorList>
    </citation>
    <scope>NUCLEOTIDE SEQUENCE [LARGE SCALE GENOMIC DNA]</scope>
    <source>
        <strain evidence="1 2">H3SJ31-1</strain>
    </source>
</reference>
<dbReference type="RefSeq" id="WP_275228214.1">
    <property type="nucleotide sequence ID" value="NZ_JARESE010000028.1"/>
</dbReference>
<sequence>MSDRDEDHKAVVLAQGKALAILSVMLERDRPFRAREYGEYLGTFAAITGEVEHREATILASWSDIVMELANTISRSPGMSSLQG</sequence>
<dbReference type="EMBL" id="JARESE010000028">
    <property type="protein sequence ID" value="MDE8652143.1"/>
    <property type="molecule type" value="Genomic_DNA"/>
</dbReference>
<comment type="caution">
    <text evidence="1">The sequence shown here is derived from an EMBL/GenBank/DDBJ whole genome shotgun (WGS) entry which is preliminary data.</text>
</comment>
<proteinExistence type="predicted"/>
<protein>
    <submittedName>
        <fullName evidence="1">Uncharacterized protein</fullName>
    </submittedName>
</protein>
<gene>
    <name evidence="1" type="ORF">PYV00_10490</name>
</gene>